<dbReference type="AlphaFoldDB" id="A0AAI8YG68"/>
<reference evidence="2" key="1">
    <citation type="submission" date="2023-10" db="EMBL/GenBank/DDBJ databases">
        <authorList>
            <person name="Hackl T."/>
        </authorList>
    </citation>
    <scope>NUCLEOTIDE SEQUENCE</scope>
</reference>
<accession>A0AAI8YG68</accession>
<name>A0AAI8YG68_9PEZI</name>
<evidence type="ECO:0000256" key="1">
    <source>
        <dbReference type="SAM" id="SignalP"/>
    </source>
</evidence>
<proteinExistence type="predicted"/>
<evidence type="ECO:0000313" key="3">
    <source>
        <dbReference type="Proteomes" id="UP001295740"/>
    </source>
</evidence>
<gene>
    <name evidence="2" type="ORF">KHLLAP_LOCUS4127</name>
</gene>
<dbReference type="Proteomes" id="UP001295740">
    <property type="component" value="Unassembled WGS sequence"/>
</dbReference>
<protein>
    <submittedName>
        <fullName evidence="2">Uu.00g110530.m01.CDS01</fullName>
    </submittedName>
</protein>
<dbReference type="EMBL" id="CAUWAG010000006">
    <property type="protein sequence ID" value="CAJ2503659.1"/>
    <property type="molecule type" value="Genomic_DNA"/>
</dbReference>
<organism evidence="2 3">
    <name type="scientific">Anthostomella pinea</name>
    <dbReference type="NCBI Taxonomy" id="933095"/>
    <lineage>
        <taxon>Eukaryota</taxon>
        <taxon>Fungi</taxon>
        <taxon>Dikarya</taxon>
        <taxon>Ascomycota</taxon>
        <taxon>Pezizomycotina</taxon>
        <taxon>Sordariomycetes</taxon>
        <taxon>Xylariomycetidae</taxon>
        <taxon>Xylariales</taxon>
        <taxon>Xylariaceae</taxon>
        <taxon>Anthostomella</taxon>
    </lineage>
</organism>
<keyword evidence="3" id="KW-1185">Reference proteome</keyword>
<feature type="chain" id="PRO_5042576848" evidence="1">
    <location>
        <begin position="18"/>
        <end position="219"/>
    </location>
</feature>
<sequence length="219" mass="23947">MLLPICLAWLNLPSAFSRSIWSSAASHDRRQTMFPQVDVDADTVVYVRFQIPRSGQTSRDARVTETSWDSDVGSVTATCMDFFNSGGTNDQLWRYFDISTLQYAGLFRASCLMGMAAQSGLDGDNVAGSFILPSGVAKLRTIGPDTNGDGWTAQDRQAVTGIFGIAGQLDASDFAYTTVGAIKDSLMDWDPRKRYDNQLRLSLEKNNGDSVPLTLGLIH</sequence>
<comment type="caution">
    <text evidence="2">The sequence shown here is derived from an EMBL/GenBank/DDBJ whole genome shotgun (WGS) entry which is preliminary data.</text>
</comment>
<keyword evidence="1" id="KW-0732">Signal</keyword>
<feature type="signal peptide" evidence="1">
    <location>
        <begin position="1"/>
        <end position="17"/>
    </location>
</feature>
<evidence type="ECO:0000313" key="2">
    <source>
        <dbReference type="EMBL" id="CAJ2503659.1"/>
    </source>
</evidence>